<keyword evidence="1" id="KW-0472">Membrane</keyword>
<accession>A0A9J6P331</accession>
<protein>
    <submittedName>
        <fullName evidence="2">Uncharacterized protein</fullName>
    </submittedName>
</protein>
<evidence type="ECO:0000313" key="3">
    <source>
        <dbReference type="Proteomes" id="UP001056429"/>
    </source>
</evidence>
<feature type="transmembrane region" description="Helical" evidence="1">
    <location>
        <begin position="203"/>
        <end position="222"/>
    </location>
</feature>
<comment type="caution">
    <text evidence="2">The sequence shown here is derived from an EMBL/GenBank/DDBJ whole genome shotgun (WGS) entry which is preliminary data.</text>
</comment>
<dbReference type="AlphaFoldDB" id="A0A9J6P331"/>
<dbReference type="EMBL" id="JAGSOJ010000002">
    <property type="protein sequence ID" value="MCM1989920.1"/>
    <property type="molecule type" value="Genomic_DNA"/>
</dbReference>
<dbReference type="RefSeq" id="WP_250858949.1">
    <property type="nucleotide sequence ID" value="NZ_JAGSOJ010000002.1"/>
</dbReference>
<reference evidence="2" key="1">
    <citation type="journal article" date="2021" name="mSystems">
        <title>Bacteria and Archaea Synergistically Convert Glycine Betaine to Biogenic Methane in the Formosa Cold Seep of the South China Sea.</title>
        <authorList>
            <person name="Li L."/>
            <person name="Zhang W."/>
            <person name="Zhang S."/>
            <person name="Song L."/>
            <person name="Sun Q."/>
            <person name="Zhang H."/>
            <person name="Xiang H."/>
            <person name="Dong X."/>
        </authorList>
    </citation>
    <scope>NUCLEOTIDE SEQUENCE</scope>
    <source>
        <strain evidence="2">ZWT</strain>
    </source>
</reference>
<gene>
    <name evidence="2" type="ORF">KDK92_09220</name>
</gene>
<sequence>MYFNDNLSSIISKYKGKYRGSLEDYIKGVYRELEELEEYLRESEKDVIVSEDLFLGILEEGFRGERYCTCGKGFEKEPVKNHYPKCKYIGFCGTICDEIADKKDQKEYEKVKLKKGEYGLYKVKRTLEKFIDDATEMRDDKKQDPFIFLENIILNNQDYIDEYNSDYRGMRSDKESKKKEWIDFERLIKYGWNFNRVGNGYNFGIYKIIIYVISAIIVIPQMMNDKLMSPIRSIKYFGILALIYLFVCYVARLATVRAAKEVSENFKVSKVELIVHLIIIAIGFIL</sequence>
<feature type="transmembrane region" description="Helical" evidence="1">
    <location>
        <begin position="266"/>
        <end position="285"/>
    </location>
</feature>
<keyword evidence="3" id="KW-1185">Reference proteome</keyword>
<reference evidence="2" key="2">
    <citation type="submission" date="2021-04" db="EMBL/GenBank/DDBJ databases">
        <authorList>
            <person name="Dong X."/>
        </authorList>
    </citation>
    <scope>NUCLEOTIDE SEQUENCE</scope>
    <source>
        <strain evidence="2">ZWT</strain>
    </source>
</reference>
<dbReference type="Proteomes" id="UP001056429">
    <property type="component" value="Unassembled WGS sequence"/>
</dbReference>
<organism evidence="2 3">
    <name type="scientific">Oceanirhabdus seepicola</name>
    <dbReference type="NCBI Taxonomy" id="2828781"/>
    <lineage>
        <taxon>Bacteria</taxon>
        <taxon>Bacillati</taxon>
        <taxon>Bacillota</taxon>
        <taxon>Clostridia</taxon>
        <taxon>Eubacteriales</taxon>
        <taxon>Clostridiaceae</taxon>
        <taxon>Oceanirhabdus</taxon>
    </lineage>
</organism>
<keyword evidence="1" id="KW-0812">Transmembrane</keyword>
<proteinExistence type="predicted"/>
<evidence type="ECO:0000313" key="2">
    <source>
        <dbReference type="EMBL" id="MCM1989920.1"/>
    </source>
</evidence>
<evidence type="ECO:0000256" key="1">
    <source>
        <dbReference type="SAM" id="Phobius"/>
    </source>
</evidence>
<feature type="transmembrane region" description="Helical" evidence="1">
    <location>
        <begin position="234"/>
        <end position="254"/>
    </location>
</feature>
<keyword evidence="1" id="KW-1133">Transmembrane helix</keyword>
<name>A0A9J6P331_9CLOT</name>